<dbReference type="EMBL" id="FXTP01000020">
    <property type="protein sequence ID" value="SMO96107.1"/>
    <property type="molecule type" value="Genomic_DNA"/>
</dbReference>
<dbReference type="InterPro" id="IPR003594">
    <property type="entry name" value="HATPase_dom"/>
</dbReference>
<keyword evidence="6 10" id="KW-0418">Kinase</keyword>
<dbReference type="Gene3D" id="3.30.565.10">
    <property type="entry name" value="Histidine kinase-like ATPase, C-terminal domain"/>
    <property type="match status" value="1"/>
</dbReference>
<evidence type="ECO:0000313" key="10">
    <source>
        <dbReference type="EMBL" id="SMO96107.1"/>
    </source>
</evidence>
<reference evidence="10 11" key="1">
    <citation type="submission" date="2017-05" db="EMBL/GenBank/DDBJ databases">
        <authorList>
            <person name="Varghese N."/>
            <person name="Submissions S."/>
        </authorList>
    </citation>
    <scope>NUCLEOTIDE SEQUENCE [LARGE SCALE GENOMIC DNA]</scope>
    <source>
        <strain evidence="10 11">DSM 21985</strain>
    </source>
</reference>
<comment type="catalytic activity">
    <reaction evidence="1">
        <text>ATP + protein L-histidine = ADP + protein N-phospho-L-histidine.</text>
        <dbReference type="EC" id="2.7.13.3"/>
    </reaction>
</comment>
<keyword evidence="5" id="KW-0547">Nucleotide-binding</keyword>
<dbReference type="InterPro" id="IPR036890">
    <property type="entry name" value="HATPase_C_sf"/>
</dbReference>
<protein>
    <recommendedName>
        <fullName evidence="2">histidine kinase</fullName>
        <ecNumber evidence="2">2.7.13.3</ecNumber>
    </recommendedName>
</protein>
<dbReference type="AlphaFoldDB" id="A0A521FIS8"/>
<dbReference type="Gene3D" id="3.30.450.40">
    <property type="match status" value="1"/>
</dbReference>
<name>A0A521FIS8_9BACT</name>
<dbReference type="EC" id="2.7.13.3" evidence="2"/>
<evidence type="ECO:0000259" key="8">
    <source>
        <dbReference type="SMART" id="SM00065"/>
    </source>
</evidence>
<dbReference type="SMART" id="SM00065">
    <property type="entry name" value="GAF"/>
    <property type="match status" value="1"/>
</dbReference>
<evidence type="ECO:0000259" key="9">
    <source>
        <dbReference type="SMART" id="SM00387"/>
    </source>
</evidence>
<dbReference type="SUPFAM" id="SSF55874">
    <property type="entry name" value="ATPase domain of HSP90 chaperone/DNA topoisomerase II/histidine kinase"/>
    <property type="match status" value="1"/>
</dbReference>
<proteinExistence type="predicted"/>
<dbReference type="RefSeq" id="WP_185957369.1">
    <property type="nucleotide sequence ID" value="NZ_FXTP01000020.1"/>
</dbReference>
<keyword evidence="4" id="KW-0808">Transferase</keyword>
<dbReference type="InterPro" id="IPR011495">
    <property type="entry name" value="Sig_transdc_His_kin_sub2_dim/P"/>
</dbReference>
<dbReference type="GO" id="GO:0005524">
    <property type="term" value="F:ATP binding"/>
    <property type="evidence" value="ECO:0007669"/>
    <property type="project" value="UniProtKB-KW"/>
</dbReference>
<evidence type="ECO:0000256" key="5">
    <source>
        <dbReference type="ARBA" id="ARBA00022741"/>
    </source>
</evidence>
<dbReference type="Pfam" id="PF02518">
    <property type="entry name" value="HATPase_c"/>
    <property type="match status" value="1"/>
</dbReference>
<dbReference type="GO" id="GO:0004673">
    <property type="term" value="F:protein histidine kinase activity"/>
    <property type="evidence" value="ECO:0007669"/>
    <property type="project" value="UniProtKB-EC"/>
</dbReference>
<dbReference type="Pfam" id="PF07568">
    <property type="entry name" value="HisKA_2"/>
    <property type="match status" value="1"/>
</dbReference>
<keyword evidence="7" id="KW-0067">ATP-binding</keyword>
<feature type="domain" description="Histidine kinase/HSP90-like ATPase" evidence="9">
    <location>
        <begin position="310"/>
        <end position="409"/>
    </location>
</feature>
<dbReference type="Proteomes" id="UP000317557">
    <property type="component" value="Unassembled WGS sequence"/>
</dbReference>
<dbReference type="InterPro" id="IPR029016">
    <property type="entry name" value="GAF-like_dom_sf"/>
</dbReference>
<evidence type="ECO:0000256" key="3">
    <source>
        <dbReference type="ARBA" id="ARBA00022553"/>
    </source>
</evidence>
<dbReference type="PANTHER" id="PTHR41523:SF8">
    <property type="entry name" value="ETHYLENE RESPONSE SENSOR PROTEIN"/>
    <property type="match status" value="1"/>
</dbReference>
<dbReference type="Pfam" id="PF13185">
    <property type="entry name" value="GAF_2"/>
    <property type="match status" value="1"/>
</dbReference>
<evidence type="ECO:0000256" key="4">
    <source>
        <dbReference type="ARBA" id="ARBA00022679"/>
    </source>
</evidence>
<dbReference type="PANTHER" id="PTHR41523">
    <property type="entry name" value="TWO-COMPONENT SYSTEM SENSOR PROTEIN"/>
    <property type="match status" value="1"/>
</dbReference>
<evidence type="ECO:0000256" key="7">
    <source>
        <dbReference type="ARBA" id="ARBA00022840"/>
    </source>
</evidence>
<dbReference type="SUPFAM" id="SSF55781">
    <property type="entry name" value="GAF domain-like"/>
    <property type="match status" value="1"/>
</dbReference>
<evidence type="ECO:0000256" key="2">
    <source>
        <dbReference type="ARBA" id="ARBA00012438"/>
    </source>
</evidence>
<dbReference type="InterPro" id="IPR003018">
    <property type="entry name" value="GAF"/>
</dbReference>
<organism evidence="10 11">
    <name type="scientific">Gracilimonas mengyeensis</name>
    <dbReference type="NCBI Taxonomy" id="1302730"/>
    <lineage>
        <taxon>Bacteria</taxon>
        <taxon>Pseudomonadati</taxon>
        <taxon>Balneolota</taxon>
        <taxon>Balneolia</taxon>
        <taxon>Balneolales</taxon>
        <taxon>Balneolaceae</taxon>
        <taxon>Gracilimonas</taxon>
    </lineage>
</organism>
<gene>
    <name evidence="10" type="ORF">SAMN06265219_12020</name>
</gene>
<evidence type="ECO:0000313" key="11">
    <source>
        <dbReference type="Proteomes" id="UP000317557"/>
    </source>
</evidence>
<keyword evidence="3" id="KW-0597">Phosphoprotein</keyword>
<sequence>MDFGWINSIINRSIKKRVTRITKNDVNITHHFPGTSRSKDLLLRVVEGINRTFELKELLVKSMEAAKLVMHAEASSLMLLDETTGELNVSIPTGPVKEEIIGKTIPRDRGIGGWVIRHNKPFVSNDISDTEVFWKDLSNGFTTRNILCVPLKDDEGEAFGVLQVLNKKKGLVFTQNDIFIFELLALHVSNAIQRSKKYDALANKLEDCELQLSEIHHRLKNNLATICALLELDIAEIDDEVSQEALAAANTRLKSVAEAHTLLYNQQDAGQIELSSYLEAVLRNIENVFYNSEKEISITTRFEALKIDANRGMLCGLIVNELLINAYKHAFVGQSSGEVVITLKLSSSGKVIFMISDNGVGFDQNKGSDRDNGGHFIVEALAQKLKADINFATNPNIGSTCIVSFPFEM</sequence>
<keyword evidence="11" id="KW-1185">Reference proteome</keyword>
<dbReference type="SMART" id="SM00387">
    <property type="entry name" value="HATPase_c"/>
    <property type="match status" value="1"/>
</dbReference>
<feature type="domain" description="GAF" evidence="8">
    <location>
        <begin position="54"/>
        <end position="202"/>
    </location>
</feature>
<evidence type="ECO:0000256" key="6">
    <source>
        <dbReference type="ARBA" id="ARBA00022777"/>
    </source>
</evidence>
<evidence type="ECO:0000256" key="1">
    <source>
        <dbReference type="ARBA" id="ARBA00000085"/>
    </source>
</evidence>
<accession>A0A521FIS8</accession>